<feature type="signal peptide" evidence="1">
    <location>
        <begin position="1"/>
        <end position="26"/>
    </location>
</feature>
<evidence type="ECO:0000313" key="3">
    <source>
        <dbReference type="Proteomes" id="UP000198855"/>
    </source>
</evidence>
<dbReference type="RefSeq" id="WP_091191051.1">
    <property type="nucleotide sequence ID" value="NZ_FOMT01000013.1"/>
</dbReference>
<keyword evidence="1" id="KW-0732">Signal</keyword>
<dbReference type="EMBL" id="FOMT01000013">
    <property type="protein sequence ID" value="SFF37195.1"/>
    <property type="molecule type" value="Genomic_DNA"/>
</dbReference>
<proteinExistence type="predicted"/>
<evidence type="ECO:0000313" key="2">
    <source>
        <dbReference type="EMBL" id="SFF37195.1"/>
    </source>
</evidence>
<accession>A0A1I2I4C7</accession>
<protein>
    <submittedName>
        <fullName evidence="2">Uncharacterized protein</fullName>
    </submittedName>
</protein>
<gene>
    <name evidence="2" type="ORF">SAMN05216378_0142</name>
</gene>
<organism evidence="2 3">
    <name type="scientific">Paenibacillus catalpae</name>
    <dbReference type="NCBI Taxonomy" id="1045775"/>
    <lineage>
        <taxon>Bacteria</taxon>
        <taxon>Bacillati</taxon>
        <taxon>Bacillota</taxon>
        <taxon>Bacilli</taxon>
        <taxon>Bacillales</taxon>
        <taxon>Paenibacillaceae</taxon>
        <taxon>Paenibacillus</taxon>
    </lineage>
</organism>
<dbReference type="AlphaFoldDB" id="A0A1I2I4C7"/>
<keyword evidence="3" id="KW-1185">Reference proteome</keyword>
<evidence type="ECO:0000256" key="1">
    <source>
        <dbReference type="SAM" id="SignalP"/>
    </source>
</evidence>
<name>A0A1I2I4C7_9BACL</name>
<sequence length="159" mass="16717">MMKQTKFTVLTLTLAAALTIPAIINADSAEVTQTESKLPIVTPATSTESPNDFIVIVPLTNYSSTDTSAGSAFVVPGGFGYGKLHFHNVGKGAVTVTVQHVATGLEYVAVTIAPGAEYTWRSTTNYPQGMRSGDYTVQFHSSTAAVSVDFDGYASNSVT</sequence>
<dbReference type="OrthoDB" id="2603568at2"/>
<dbReference type="Proteomes" id="UP000198855">
    <property type="component" value="Unassembled WGS sequence"/>
</dbReference>
<feature type="chain" id="PRO_5011612330" evidence="1">
    <location>
        <begin position="27"/>
        <end position="159"/>
    </location>
</feature>
<reference evidence="3" key="1">
    <citation type="submission" date="2016-10" db="EMBL/GenBank/DDBJ databases">
        <authorList>
            <person name="Varghese N."/>
            <person name="Submissions S."/>
        </authorList>
    </citation>
    <scope>NUCLEOTIDE SEQUENCE [LARGE SCALE GENOMIC DNA]</scope>
    <source>
        <strain evidence="3">CGMCC 1.10784</strain>
    </source>
</reference>